<reference evidence="12" key="1">
    <citation type="submission" date="2018-05" db="EMBL/GenBank/DDBJ databases">
        <authorList>
            <person name="Lanie J.A."/>
            <person name="Ng W.-L."/>
            <person name="Kazmierczak K.M."/>
            <person name="Andrzejewski T.M."/>
            <person name="Davidsen T.M."/>
            <person name="Wayne K.J."/>
            <person name="Tettelin H."/>
            <person name="Glass J.I."/>
            <person name="Rusch D."/>
            <person name="Podicherti R."/>
            <person name="Tsui H.-C.T."/>
            <person name="Winkler M.E."/>
        </authorList>
    </citation>
    <scope>NUCLEOTIDE SEQUENCE</scope>
</reference>
<evidence type="ECO:0000256" key="6">
    <source>
        <dbReference type="ARBA" id="ARBA00022741"/>
    </source>
</evidence>
<dbReference type="PANTHER" id="PTHR21621:SF4">
    <property type="entry name" value="GLUTATHIONE SYNTHETASE"/>
    <property type="match status" value="1"/>
</dbReference>
<accession>A0A382KRH3</accession>
<feature type="domain" description="Prokaryotic glutathione synthetase ATP-binding" evidence="11">
    <location>
        <begin position="100"/>
        <end position="263"/>
    </location>
</feature>
<dbReference type="InterPro" id="IPR004218">
    <property type="entry name" value="GSHS_ATP-bd"/>
</dbReference>
<dbReference type="Pfam" id="PF02955">
    <property type="entry name" value="GSH-S_ATP"/>
    <property type="match status" value="1"/>
</dbReference>
<dbReference type="EMBL" id="UINC01081725">
    <property type="protein sequence ID" value="SVC25862.1"/>
    <property type="molecule type" value="Genomic_DNA"/>
</dbReference>
<comment type="cofactor">
    <cofactor evidence="1">
        <name>Mn(2+)</name>
        <dbReference type="ChEBI" id="CHEBI:29035"/>
    </cofactor>
</comment>
<protein>
    <recommendedName>
        <fullName evidence="13">ATP-grasp domain-containing protein</fullName>
    </recommendedName>
</protein>
<feature type="non-terminal residue" evidence="12">
    <location>
        <position position="264"/>
    </location>
</feature>
<comment type="cofactor">
    <cofactor evidence="2">
        <name>Mg(2+)</name>
        <dbReference type="ChEBI" id="CHEBI:18420"/>
    </cofactor>
</comment>
<evidence type="ECO:0008006" key="13">
    <source>
        <dbReference type="Google" id="ProtNLM"/>
    </source>
</evidence>
<proteinExistence type="inferred from homology"/>
<dbReference type="InterPro" id="IPR013815">
    <property type="entry name" value="ATP_grasp_subdomain_1"/>
</dbReference>
<organism evidence="12">
    <name type="scientific">marine metagenome</name>
    <dbReference type="NCBI Taxonomy" id="408172"/>
    <lineage>
        <taxon>unclassified sequences</taxon>
        <taxon>metagenomes</taxon>
        <taxon>ecological metagenomes</taxon>
    </lineage>
</organism>
<keyword evidence="5" id="KW-0479">Metal-binding</keyword>
<dbReference type="InterPro" id="IPR016185">
    <property type="entry name" value="PreATP-grasp_dom_sf"/>
</dbReference>
<dbReference type="GO" id="GO:0005737">
    <property type="term" value="C:cytoplasm"/>
    <property type="evidence" value="ECO:0007669"/>
    <property type="project" value="TreeGrafter"/>
</dbReference>
<evidence type="ECO:0000259" key="11">
    <source>
        <dbReference type="Pfam" id="PF02955"/>
    </source>
</evidence>
<dbReference type="Gene3D" id="3.30.1490.20">
    <property type="entry name" value="ATP-grasp fold, A domain"/>
    <property type="match status" value="1"/>
</dbReference>
<keyword evidence="4" id="KW-0317">Glutathione biosynthesis</keyword>
<dbReference type="InterPro" id="IPR006284">
    <property type="entry name" value="Glut_synth_pro"/>
</dbReference>
<evidence type="ECO:0000259" key="10">
    <source>
        <dbReference type="Pfam" id="PF02951"/>
    </source>
</evidence>
<sequence>MALEAQRIGYKIYYYETKNLNLINGKVIAHIKEVKFFDNKKKFYQIIRQKLFDLSKANYVLIRQNPPFNMDYITATFFLEHLPKNVKVINNPVSVRNVSEKFYSVNFLKYMPPTIFTKSIEEIKKFLKKHKKIVIKPTHGYGGKNILFVNKLINKIKILNYIKKFDHVMVQKFIPQVTKGDKRVFIINGLVKGAIRRVPRKGSFVSNLAQGGKATKTELNYRESKISKVVAKHLKKSKIFFAGIDLVSNYLIGDINVTSPTGLK</sequence>
<feature type="domain" description="Prokaryotic glutathione synthetase N-terminal" evidence="10">
    <location>
        <begin position="1"/>
        <end position="96"/>
    </location>
</feature>
<keyword evidence="6" id="KW-0547">Nucleotide-binding</keyword>
<dbReference type="AlphaFoldDB" id="A0A382KRH3"/>
<evidence type="ECO:0000256" key="3">
    <source>
        <dbReference type="ARBA" id="ARBA00022598"/>
    </source>
</evidence>
<dbReference type="GO" id="GO:0046872">
    <property type="term" value="F:metal ion binding"/>
    <property type="evidence" value="ECO:0007669"/>
    <property type="project" value="UniProtKB-KW"/>
</dbReference>
<dbReference type="HAMAP" id="MF_00162">
    <property type="entry name" value="GSH_S"/>
    <property type="match status" value="1"/>
</dbReference>
<evidence type="ECO:0000313" key="12">
    <source>
        <dbReference type="EMBL" id="SVC25862.1"/>
    </source>
</evidence>
<dbReference type="Gene3D" id="3.30.470.20">
    <property type="entry name" value="ATP-grasp fold, B domain"/>
    <property type="match status" value="1"/>
</dbReference>
<name>A0A382KRH3_9ZZZZ</name>
<dbReference type="PANTHER" id="PTHR21621">
    <property type="entry name" value="RIBOSOMAL PROTEIN S6 MODIFICATION PROTEIN"/>
    <property type="match status" value="1"/>
</dbReference>
<keyword evidence="7" id="KW-0067">ATP-binding</keyword>
<evidence type="ECO:0000256" key="4">
    <source>
        <dbReference type="ARBA" id="ARBA00022684"/>
    </source>
</evidence>
<evidence type="ECO:0000256" key="7">
    <source>
        <dbReference type="ARBA" id="ARBA00022840"/>
    </source>
</evidence>
<dbReference type="SUPFAM" id="SSF52440">
    <property type="entry name" value="PreATP-grasp domain"/>
    <property type="match status" value="1"/>
</dbReference>
<dbReference type="GO" id="GO:0005524">
    <property type="term" value="F:ATP binding"/>
    <property type="evidence" value="ECO:0007669"/>
    <property type="project" value="UniProtKB-KW"/>
</dbReference>
<keyword evidence="9" id="KW-0464">Manganese</keyword>
<evidence type="ECO:0000256" key="2">
    <source>
        <dbReference type="ARBA" id="ARBA00001946"/>
    </source>
</evidence>
<evidence type="ECO:0000256" key="1">
    <source>
        <dbReference type="ARBA" id="ARBA00001936"/>
    </source>
</evidence>
<evidence type="ECO:0000256" key="8">
    <source>
        <dbReference type="ARBA" id="ARBA00022842"/>
    </source>
</evidence>
<dbReference type="InterPro" id="IPR004215">
    <property type="entry name" value="GSHS_N"/>
</dbReference>
<dbReference type="Pfam" id="PF02951">
    <property type="entry name" value="GSH-S_N"/>
    <property type="match status" value="1"/>
</dbReference>
<dbReference type="SUPFAM" id="SSF56059">
    <property type="entry name" value="Glutathione synthetase ATP-binding domain-like"/>
    <property type="match status" value="1"/>
</dbReference>
<gene>
    <name evidence="12" type="ORF">METZ01_LOCUS278716</name>
</gene>
<keyword evidence="3" id="KW-0436">Ligase</keyword>
<dbReference type="Gene3D" id="3.40.50.20">
    <property type="match status" value="1"/>
</dbReference>
<evidence type="ECO:0000256" key="9">
    <source>
        <dbReference type="ARBA" id="ARBA00023211"/>
    </source>
</evidence>
<dbReference type="GO" id="GO:0004363">
    <property type="term" value="F:glutathione synthase activity"/>
    <property type="evidence" value="ECO:0007669"/>
    <property type="project" value="InterPro"/>
</dbReference>
<keyword evidence="8" id="KW-0460">Magnesium</keyword>
<evidence type="ECO:0000256" key="5">
    <source>
        <dbReference type="ARBA" id="ARBA00022723"/>
    </source>
</evidence>